<comment type="caution">
    <text evidence="1">The sequence shown here is derived from an EMBL/GenBank/DDBJ whole genome shotgun (WGS) entry which is preliminary data.</text>
</comment>
<evidence type="ECO:0000313" key="1">
    <source>
        <dbReference type="EMBL" id="TYC50545.1"/>
    </source>
</evidence>
<protein>
    <submittedName>
        <fullName evidence="1">Uncharacterized protein</fullName>
    </submittedName>
</protein>
<sequence length="246" mass="28700">MAKTYRKLNEEDIKSHQSIQLLLQAFDMFVAYVKFQTKVESYYSLEKITGISKLALATLSSKTTPRPSWNTFKKAIIYVAEADEHFAKVKMYVEQIEQIIPKLFELQLSQDQITTYAKDLRTILDVNWVVTYEALNRKYQTAVTPGHIFDRLDANKPLALFMYITDHELLDVIPDKTEDQKSSNKERSLLMMANYFLEFYPKDHVIDQSLFKQLSAIKMLNMPITKKELGLKNTQLVTNFYNSQID</sequence>
<gene>
    <name evidence="1" type="ORF">ESZ50_02430</name>
</gene>
<evidence type="ECO:0000313" key="2">
    <source>
        <dbReference type="Proteomes" id="UP000371977"/>
    </source>
</evidence>
<dbReference type="Proteomes" id="UP000371977">
    <property type="component" value="Unassembled WGS sequence"/>
</dbReference>
<keyword evidence="2" id="KW-1185">Reference proteome</keyword>
<name>A0A6C2CBU7_9LACO</name>
<dbReference type="RefSeq" id="WP_148622017.1">
    <property type="nucleotide sequence ID" value="NZ_SDGZ01000008.1"/>
</dbReference>
<dbReference type="EMBL" id="SDGZ01000008">
    <property type="protein sequence ID" value="TYC50545.1"/>
    <property type="molecule type" value="Genomic_DNA"/>
</dbReference>
<reference evidence="1 2" key="1">
    <citation type="submission" date="2019-01" db="EMBL/GenBank/DDBJ databases">
        <title>Weissella sp. nov., a novel lactic acid bacterium isolated from animal feces.</title>
        <authorList>
            <person name="Wang L.-T."/>
        </authorList>
    </citation>
    <scope>NUCLEOTIDE SEQUENCE [LARGE SCALE GENOMIC DNA]</scope>
    <source>
        <strain evidence="1 2">8H-2</strain>
    </source>
</reference>
<proteinExistence type="predicted"/>
<dbReference type="AlphaFoldDB" id="A0A6C2CBU7"/>
<organism evidence="1 2">
    <name type="scientific">Weissella muntiaci</name>
    <dbReference type="NCBI Taxonomy" id="2508881"/>
    <lineage>
        <taxon>Bacteria</taxon>
        <taxon>Bacillati</taxon>
        <taxon>Bacillota</taxon>
        <taxon>Bacilli</taxon>
        <taxon>Lactobacillales</taxon>
        <taxon>Lactobacillaceae</taxon>
        <taxon>Weissella</taxon>
    </lineage>
</organism>
<accession>A0A6C2CBU7</accession>